<dbReference type="EMBL" id="CP072133">
    <property type="protein sequence ID" value="QTH72425.1"/>
    <property type="molecule type" value="Genomic_DNA"/>
</dbReference>
<dbReference type="InterPro" id="IPR050884">
    <property type="entry name" value="CNP_phosphodiesterase-III"/>
</dbReference>
<accession>A0A975DJU3</accession>
<dbReference type="Gene3D" id="3.60.21.10">
    <property type="match status" value="1"/>
</dbReference>
<evidence type="ECO:0000256" key="1">
    <source>
        <dbReference type="ARBA" id="ARBA00022723"/>
    </source>
</evidence>
<dbReference type="AlphaFoldDB" id="A0A975DJU3"/>
<dbReference type="PANTHER" id="PTHR42988:SF2">
    <property type="entry name" value="CYCLIC NUCLEOTIDE PHOSPHODIESTERASE CBUA0032-RELATED"/>
    <property type="match status" value="1"/>
</dbReference>
<proteinExistence type="inferred from homology"/>
<reference evidence="6" key="1">
    <citation type="submission" date="2021-03" db="EMBL/GenBank/DDBJ databases">
        <title>Complete Genome of Pseudoalteromonas xiamenensis STKMTI.2, a new potential marine bacterium producing anti-Vibrio compounds.</title>
        <authorList>
            <person name="Handayani D.P."/>
            <person name="Isnansetyo A."/>
            <person name="Istiqomah I."/>
            <person name="Jumina J."/>
        </authorList>
    </citation>
    <scope>NUCLEOTIDE SEQUENCE</scope>
    <source>
        <strain evidence="6">STKMTI.2</strain>
    </source>
</reference>
<dbReference type="SUPFAM" id="SSF56300">
    <property type="entry name" value="Metallo-dependent phosphatases"/>
    <property type="match status" value="1"/>
</dbReference>
<name>A0A975DJU3_9GAMM</name>
<keyword evidence="3" id="KW-0408">Iron</keyword>
<comment type="similarity">
    <text evidence="4">Belongs to the cyclic nucleotide phosphodiesterase class-III family.</text>
</comment>
<protein>
    <submittedName>
        <fullName evidence="6">Metallophosphoesterase</fullName>
    </submittedName>
</protein>
<evidence type="ECO:0000313" key="6">
    <source>
        <dbReference type="EMBL" id="QTH72425.1"/>
    </source>
</evidence>
<dbReference type="Proteomes" id="UP000664904">
    <property type="component" value="Chromosome"/>
</dbReference>
<keyword evidence="1" id="KW-0479">Metal-binding</keyword>
<organism evidence="6 7">
    <name type="scientific">Pseudoalteromonas xiamenensis</name>
    <dbReference type="NCBI Taxonomy" id="882626"/>
    <lineage>
        <taxon>Bacteria</taxon>
        <taxon>Pseudomonadati</taxon>
        <taxon>Pseudomonadota</taxon>
        <taxon>Gammaproteobacteria</taxon>
        <taxon>Alteromonadales</taxon>
        <taxon>Pseudoalteromonadaceae</taxon>
        <taxon>Pseudoalteromonas</taxon>
    </lineage>
</organism>
<keyword evidence="2" id="KW-0378">Hydrolase</keyword>
<evidence type="ECO:0000313" key="7">
    <source>
        <dbReference type="Proteomes" id="UP000664904"/>
    </source>
</evidence>
<dbReference type="GO" id="GO:0046872">
    <property type="term" value="F:metal ion binding"/>
    <property type="evidence" value="ECO:0007669"/>
    <property type="project" value="UniProtKB-KW"/>
</dbReference>
<sequence>MTWFNEVLRINKPHAAIAHITDAHLFATTEGRYFDVDTAHHFSQVLARLSLEDIDAVVFGGDLTQDHTFESYRLFAELILQSNLTCPVLWVPGNHDDIEYLQEISVGQIHAAKVIQTQTQQVLLANSKGSTPAGWCKQTHLLELKTMIEAFEGTSTVICHHHPMPIHGYLDKHILENGPALLNLCAESNRVNALVHGHVHNDYFLSYREMPVYATPATSIQFSRHSSTWQQQNLGPAYRLLALTDNKFATWVKWV</sequence>
<dbReference type="RefSeq" id="WP_208844049.1">
    <property type="nucleotide sequence ID" value="NZ_CP072133.1"/>
</dbReference>
<evidence type="ECO:0000256" key="2">
    <source>
        <dbReference type="ARBA" id="ARBA00022801"/>
    </source>
</evidence>
<evidence type="ECO:0000259" key="5">
    <source>
        <dbReference type="Pfam" id="PF00149"/>
    </source>
</evidence>
<dbReference type="InterPro" id="IPR004843">
    <property type="entry name" value="Calcineurin-like_PHP"/>
</dbReference>
<dbReference type="GO" id="GO:0016787">
    <property type="term" value="F:hydrolase activity"/>
    <property type="evidence" value="ECO:0007669"/>
    <property type="project" value="UniProtKB-KW"/>
</dbReference>
<evidence type="ECO:0000256" key="3">
    <source>
        <dbReference type="ARBA" id="ARBA00023004"/>
    </source>
</evidence>
<dbReference type="KEGG" id="pxi:J5O05_06215"/>
<feature type="domain" description="Calcineurin-like phosphoesterase" evidence="5">
    <location>
        <begin position="17"/>
        <end position="201"/>
    </location>
</feature>
<dbReference type="InterPro" id="IPR029052">
    <property type="entry name" value="Metallo-depent_PP-like"/>
</dbReference>
<dbReference type="PANTHER" id="PTHR42988">
    <property type="entry name" value="PHOSPHOHYDROLASE"/>
    <property type="match status" value="1"/>
</dbReference>
<keyword evidence="7" id="KW-1185">Reference proteome</keyword>
<gene>
    <name evidence="6" type="ORF">J5O05_06215</name>
</gene>
<evidence type="ECO:0000256" key="4">
    <source>
        <dbReference type="ARBA" id="ARBA00025742"/>
    </source>
</evidence>
<dbReference type="Pfam" id="PF00149">
    <property type="entry name" value="Metallophos"/>
    <property type="match status" value="1"/>
</dbReference>